<dbReference type="EMBL" id="QXXA01000010">
    <property type="protein sequence ID" value="NBI07106.1"/>
    <property type="molecule type" value="Genomic_DNA"/>
</dbReference>
<evidence type="ECO:0000256" key="2">
    <source>
        <dbReference type="ARBA" id="ARBA00001947"/>
    </source>
</evidence>
<dbReference type="InterPro" id="IPR050072">
    <property type="entry name" value="Peptidase_M20A"/>
</dbReference>
<dbReference type="RefSeq" id="WP_160197574.1">
    <property type="nucleotide sequence ID" value="NZ_QXXA01000010.1"/>
</dbReference>
<accession>A0A845R034</accession>
<feature type="domain" description="Peptidase M20 dimerisation" evidence="12">
    <location>
        <begin position="183"/>
        <end position="284"/>
    </location>
</feature>
<dbReference type="InterPro" id="IPR036264">
    <property type="entry name" value="Bact_exopeptidase_dim_dom"/>
</dbReference>
<evidence type="ECO:0000256" key="9">
    <source>
        <dbReference type="ARBA" id="ARBA00022833"/>
    </source>
</evidence>
<dbReference type="NCBIfam" id="TIGR01910">
    <property type="entry name" value="DapE-ArgE"/>
    <property type="match status" value="1"/>
</dbReference>
<dbReference type="SUPFAM" id="SSF53187">
    <property type="entry name" value="Zn-dependent exopeptidases"/>
    <property type="match status" value="1"/>
</dbReference>
<evidence type="ECO:0000256" key="1">
    <source>
        <dbReference type="ARBA" id="ARBA00001941"/>
    </source>
</evidence>
<comment type="caution">
    <text evidence="13">The sequence shown here is derived from an EMBL/GenBank/DDBJ whole genome shotgun (WGS) entry which is preliminary data.</text>
</comment>
<comment type="similarity">
    <text evidence="4">Belongs to the peptidase M20A family.</text>
</comment>
<keyword evidence="10" id="KW-0170">Cobalt</keyword>
<dbReference type="OrthoDB" id="9792335at2"/>
<gene>
    <name evidence="13" type="ORF">D3Z33_09610</name>
</gene>
<evidence type="ECO:0000256" key="7">
    <source>
        <dbReference type="ARBA" id="ARBA00022723"/>
    </source>
</evidence>
<dbReference type="PROSITE" id="PS00758">
    <property type="entry name" value="ARGE_DAPE_CPG2_1"/>
    <property type="match status" value="1"/>
</dbReference>
<evidence type="ECO:0000256" key="4">
    <source>
        <dbReference type="ARBA" id="ARBA00006247"/>
    </source>
</evidence>
<comment type="catalytic activity">
    <reaction evidence="11">
        <text>N-succinyl-(2S,6S)-2,6-diaminopimelate + H2O = (2S,6S)-2,6-diaminopimelate + succinate</text>
        <dbReference type="Rhea" id="RHEA:22608"/>
        <dbReference type="ChEBI" id="CHEBI:15377"/>
        <dbReference type="ChEBI" id="CHEBI:30031"/>
        <dbReference type="ChEBI" id="CHEBI:57609"/>
        <dbReference type="ChEBI" id="CHEBI:58087"/>
        <dbReference type="EC" id="3.5.1.18"/>
    </reaction>
</comment>
<dbReference type="PROSITE" id="PS00759">
    <property type="entry name" value="ARGE_DAPE_CPG2_2"/>
    <property type="match status" value="1"/>
</dbReference>
<dbReference type="UniPathway" id="UPA00034">
    <property type="reaction ID" value="UER00021"/>
</dbReference>
<dbReference type="InterPro" id="IPR001261">
    <property type="entry name" value="ArgE/DapE_CS"/>
</dbReference>
<evidence type="ECO:0000256" key="3">
    <source>
        <dbReference type="ARBA" id="ARBA00005130"/>
    </source>
</evidence>
<name>A0A845R034_9CLOT</name>
<dbReference type="GO" id="GO:0046872">
    <property type="term" value="F:metal ion binding"/>
    <property type="evidence" value="ECO:0007669"/>
    <property type="project" value="UniProtKB-KW"/>
</dbReference>
<keyword evidence="14" id="KW-1185">Reference proteome</keyword>
<dbReference type="EC" id="3.5.1.18" evidence="5"/>
<evidence type="ECO:0000313" key="14">
    <source>
        <dbReference type="Proteomes" id="UP000467132"/>
    </source>
</evidence>
<dbReference type="InterPro" id="IPR002933">
    <property type="entry name" value="Peptidase_M20"/>
</dbReference>
<evidence type="ECO:0000256" key="11">
    <source>
        <dbReference type="ARBA" id="ARBA00051301"/>
    </source>
</evidence>
<dbReference type="InterPro" id="IPR011650">
    <property type="entry name" value="Peptidase_M20_dimer"/>
</dbReference>
<evidence type="ECO:0000256" key="5">
    <source>
        <dbReference type="ARBA" id="ARBA00011921"/>
    </source>
</evidence>
<evidence type="ECO:0000256" key="10">
    <source>
        <dbReference type="ARBA" id="ARBA00023285"/>
    </source>
</evidence>
<dbReference type="Gene3D" id="3.40.630.10">
    <property type="entry name" value="Zn peptidases"/>
    <property type="match status" value="1"/>
</dbReference>
<dbReference type="Gene3D" id="3.30.70.360">
    <property type="match status" value="1"/>
</dbReference>
<dbReference type="Proteomes" id="UP000467132">
    <property type="component" value="Unassembled WGS sequence"/>
</dbReference>
<keyword evidence="8" id="KW-0378">Hydrolase</keyword>
<sequence length="387" mass="43806">MIKDTKEFITESKIINILQRLSRIDSTQPEGNEKEVVKEILDIFKDYDIDYKMIDHGKNRASLVITLEGKDNDNSIAFLGHIDTVPVEDYEKWIYPPFDGVIEQGYMYGRGTADMKGGVTSMILTLLYLLENNITPSNKIKFCFTADEEANGIGILAVKENKILDDTKAIFVAEPSNEKIGLAEKGALWLEVNVEGLSAHGSRPELGVNAIEYLFEYIEKFKCRVKNDETNELLGKTTISINKFNGGIGTNVIPTEAKANIDIRTIPGHSHDEIIDMAKTIAQDMMDDKSNLNIIIDVENNRPAIETKRNQRFIKDIEQTFKQLKYDFDYKGIYFYTDASQVIPDIKVPFVILGPGDDKMAHQRDEKIKLSSISNITEIYINYILGI</sequence>
<dbReference type="GO" id="GO:0009014">
    <property type="term" value="F:succinyl-diaminopimelate desuccinylase activity"/>
    <property type="evidence" value="ECO:0007669"/>
    <property type="project" value="UniProtKB-EC"/>
</dbReference>
<evidence type="ECO:0000259" key="12">
    <source>
        <dbReference type="Pfam" id="PF07687"/>
    </source>
</evidence>
<comment type="pathway">
    <text evidence="3">Amino-acid biosynthesis; L-lysine biosynthesis via DAP pathway; LL-2,6-diaminopimelate from (S)-tetrahydrodipicolinate (succinylase route): step 3/3.</text>
</comment>
<reference evidence="13 14" key="1">
    <citation type="submission" date="2018-08" db="EMBL/GenBank/DDBJ databases">
        <title>Murine metabolic-syndrome-specific gut microbial biobank.</title>
        <authorList>
            <person name="Liu C."/>
        </authorList>
    </citation>
    <scope>NUCLEOTIDE SEQUENCE [LARGE SCALE GENOMIC DNA]</scope>
    <source>
        <strain evidence="13 14">583</strain>
    </source>
</reference>
<evidence type="ECO:0000256" key="8">
    <source>
        <dbReference type="ARBA" id="ARBA00022801"/>
    </source>
</evidence>
<dbReference type="InterPro" id="IPR010182">
    <property type="entry name" value="ArgE/DapE"/>
</dbReference>
<keyword evidence="7" id="KW-0479">Metal-binding</keyword>
<comment type="cofactor">
    <cofactor evidence="2">
        <name>Zn(2+)</name>
        <dbReference type="ChEBI" id="CHEBI:29105"/>
    </cofactor>
</comment>
<dbReference type="GO" id="GO:0009089">
    <property type="term" value="P:lysine biosynthetic process via diaminopimelate"/>
    <property type="evidence" value="ECO:0007669"/>
    <property type="project" value="UniProtKB-UniPathway"/>
</dbReference>
<dbReference type="SUPFAM" id="SSF55031">
    <property type="entry name" value="Bacterial exopeptidase dimerisation domain"/>
    <property type="match status" value="1"/>
</dbReference>
<evidence type="ECO:0000256" key="6">
    <source>
        <dbReference type="ARBA" id="ARBA00016853"/>
    </source>
</evidence>
<dbReference type="AlphaFoldDB" id="A0A845R034"/>
<organism evidence="13 14">
    <name type="scientific">Senegalia massiliensis</name>
    <dbReference type="NCBI Taxonomy" id="1720316"/>
    <lineage>
        <taxon>Bacteria</taxon>
        <taxon>Bacillati</taxon>
        <taxon>Bacillota</taxon>
        <taxon>Clostridia</taxon>
        <taxon>Eubacteriales</taxon>
        <taxon>Clostridiaceae</taxon>
        <taxon>Senegalia</taxon>
    </lineage>
</organism>
<keyword evidence="9" id="KW-0862">Zinc</keyword>
<protein>
    <recommendedName>
        <fullName evidence="6">Probable succinyl-diaminopimelate desuccinylase</fullName>
        <ecNumber evidence="5">3.5.1.18</ecNumber>
    </recommendedName>
</protein>
<evidence type="ECO:0000313" key="13">
    <source>
        <dbReference type="EMBL" id="NBI07106.1"/>
    </source>
</evidence>
<dbReference type="PANTHER" id="PTHR43808">
    <property type="entry name" value="ACETYLORNITHINE DEACETYLASE"/>
    <property type="match status" value="1"/>
</dbReference>
<dbReference type="CDD" id="cd08659">
    <property type="entry name" value="M20_ArgE_DapE-like"/>
    <property type="match status" value="1"/>
</dbReference>
<dbReference type="PANTHER" id="PTHR43808:SF32">
    <property type="entry name" value="ARGE_DAPE-RELATED DEACYLASE"/>
    <property type="match status" value="1"/>
</dbReference>
<dbReference type="Pfam" id="PF01546">
    <property type="entry name" value="Peptidase_M20"/>
    <property type="match status" value="1"/>
</dbReference>
<dbReference type="Pfam" id="PF07687">
    <property type="entry name" value="M20_dimer"/>
    <property type="match status" value="1"/>
</dbReference>
<proteinExistence type="inferred from homology"/>
<comment type="cofactor">
    <cofactor evidence="1">
        <name>Co(2+)</name>
        <dbReference type="ChEBI" id="CHEBI:48828"/>
    </cofactor>
</comment>